<keyword evidence="3" id="KW-1185">Reference proteome</keyword>
<protein>
    <submittedName>
        <fullName evidence="2">Uncharacterized protein</fullName>
    </submittedName>
</protein>
<dbReference type="EMBL" id="ASPP01004733">
    <property type="protein sequence ID" value="ETO31748.1"/>
    <property type="molecule type" value="Genomic_DNA"/>
</dbReference>
<dbReference type="Proteomes" id="UP000023152">
    <property type="component" value="Unassembled WGS sequence"/>
</dbReference>
<reference evidence="2 3" key="1">
    <citation type="journal article" date="2013" name="Curr. Biol.">
        <title>The Genome of the Foraminiferan Reticulomyxa filosa.</title>
        <authorList>
            <person name="Glockner G."/>
            <person name="Hulsmann N."/>
            <person name="Schleicher M."/>
            <person name="Noegel A.A."/>
            <person name="Eichinger L."/>
            <person name="Gallinger C."/>
            <person name="Pawlowski J."/>
            <person name="Sierra R."/>
            <person name="Euteneuer U."/>
            <person name="Pillet L."/>
            <person name="Moustafa A."/>
            <person name="Platzer M."/>
            <person name="Groth M."/>
            <person name="Szafranski K."/>
            <person name="Schliwa M."/>
        </authorList>
    </citation>
    <scope>NUCLEOTIDE SEQUENCE [LARGE SCALE GENOMIC DNA]</scope>
</reference>
<evidence type="ECO:0000313" key="3">
    <source>
        <dbReference type="Proteomes" id="UP000023152"/>
    </source>
</evidence>
<proteinExistence type="predicted"/>
<organism evidence="2 3">
    <name type="scientific">Reticulomyxa filosa</name>
    <dbReference type="NCBI Taxonomy" id="46433"/>
    <lineage>
        <taxon>Eukaryota</taxon>
        <taxon>Sar</taxon>
        <taxon>Rhizaria</taxon>
        <taxon>Retaria</taxon>
        <taxon>Foraminifera</taxon>
        <taxon>Monothalamids</taxon>
        <taxon>Reticulomyxidae</taxon>
        <taxon>Reticulomyxa</taxon>
    </lineage>
</organism>
<dbReference type="AlphaFoldDB" id="X6P0U0"/>
<keyword evidence="1" id="KW-0472">Membrane</keyword>
<feature type="transmembrane region" description="Helical" evidence="1">
    <location>
        <begin position="328"/>
        <end position="350"/>
    </location>
</feature>
<gene>
    <name evidence="2" type="ORF">RFI_05369</name>
</gene>
<evidence type="ECO:0000256" key="1">
    <source>
        <dbReference type="SAM" id="Phobius"/>
    </source>
</evidence>
<sequence>MDTLIEEFQSISPPDVTALYYRYANEIVNTVLLQRKSIAKYCDMYGVTLSGCVQKQLAIPHLSCGYLVFLYYLKEKQLRDNFKSLQTKHKNILKQIQKCVKNETTTKNEIKILRHSKPPLRIKWKGFEYHIVIAWTFWKRQYCSFHYTQNNVHVYPFSPEQLQIAANDLIEEASIHQRYIRKMGRAHGQLKSFFGKKYVCFTVIASSILYERRIGWKEHPISNIVFEIMATRYNESSIAPFKQFFGANTPISVFDIIRQFFELIMQIKRSTDRTWVIDWPYRRSKFQCLVSAHDIDYYKRQPKHGDILKRKDLFDVDEDALNHINDNLFMQSVDLIFASFSFFFVIALLLDPFPK</sequence>
<comment type="caution">
    <text evidence="2">The sequence shown here is derived from an EMBL/GenBank/DDBJ whole genome shotgun (WGS) entry which is preliminary data.</text>
</comment>
<keyword evidence="1" id="KW-0812">Transmembrane</keyword>
<keyword evidence="1" id="KW-1133">Transmembrane helix</keyword>
<name>X6P0U0_RETFI</name>
<accession>X6P0U0</accession>
<evidence type="ECO:0000313" key="2">
    <source>
        <dbReference type="EMBL" id="ETO31748.1"/>
    </source>
</evidence>